<accession>A0AAD6Z040</accession>
<proteinExistence type="predicted"/>
<dbReference type="Proteomes" id="UP001218218">
    <property type="component" value="Unassembled WGS sequence"/>
</dbReference>
<sequence>MVPPVRSSRALPAPSPSISRARSFLLSLQPSAPSGVEYAPANLFEHTTPTATGSAYQSACVRCGDAYLAFSFVLALLTPRRSQAQASTPALPAPCVVVRVVSCIVQHEQALRLRIAPPRAYTSHTSSCSPRSPSLHTRPAHDAPAPARI</sequence>
<evidence type="ECO:0000313" key="3">
    <source>
        <dbReference type="Proteomes" id="UP001218218"/>
    </source>
</evidence>
<dbReference type="AlphaFoldDB" id="A0AAD6Z040"/>
<keyword evidence="3" id="KW-1185">Reference proteome</keyword>
<name>A0AAD6Z040_9AGAR</name>
<evidence type="ECO:0000313" key="2">
    <source>
        <dbReference type="EMBL" id="KAJ7302548.1"/>
    </source>
</evidence>
<comment type="caution">
    <text evidence="2">The sequence shown here is derived from an EMBL/GenBank/DDBJ whole genome shotgun (WGS) entry which is preliminary data.</text>
</comment>
<feature type="region of interest" description="Disordered" evidence="1">
    <location>
        <begin position="122"/>
        <end position="149"/>
    </location>
</feature>
<gene>
    <name evidence="2" type="ORF">DFH08DRAFT_73131</name>
</gene>
<feature type="compositionally biased region" description="Low complexity" evidence="1">
    <location>
        <begin position="122"/>
        <end position="137"/>
    </location>
</feature>
<protein>
    <submittedName>
        <fullName evidence="2">Uncharacterized protein</fullName>
    </submittedName>
</protein>
<dbReference type="EMBL" id="JARIHO010000115">
    <property type="protein sequence ID" value="KAJ7302548.1"/>
    <property type="molecule type" value="Genomic_DNA"/>
</dbReference>
<organism evidence="2 3">
    <name type="scientific">Mycena albidolilacea</name>
    <dbReference type="NCBI Taxonomy" id="1033008"/>
    <lineage>
        <taxon>Eukaryota</taxon>
        <taxon>Fungi</taxon>
        <taxon>Dikarya</taxon>
        <taxon>Basidiomycota</taxon>
        <taxon>Agaricomycotina</taxon>
        <taxon>Agaricomycetes</taxon>
        <taxon>Agaricomycetidae</taxon>
        <taxon>Agaricales</taxon>
        <taxon>Marasmiineae</taxon>
        <taxon>Mycenaceae</taxon>
        <taxon>Mycena</taxon>
    </lineage>
</organism>
<evidence type="ECO:0000256" key="1">
    <source>
        <dbReference type="SAM" id="MobiDB-lite"/>
    </source>
</evidence>
<reference evidence="2" key="1">
    <citation type="submission" date="2023-03" db="EMBL/GenBank/DDBJ databases">
        <title>Massive genome expansion in bonnet fungi (Mycena s.s.) driven by repeated elements and novel gene families across ecological guilds.</title>
        <authorList>
            <consortium name="Lawrence Berkeley National Laboratory"/>
            <person name="Harder C.B."/>
            <person name="Miyauchi S."/>
            <person name="Viragh M."/>
            <person name="Kuo A."/>
            <person name="Thoen E."/>
            <person name="Andreopoulos B."/>
            <person name="Lu D."/>
            <person name="Skrede I."/>
            <person name="Drula E."/>
            <person name="Henrissat B."/>
            <person name="Morin E."/>
            <person name="Kohler A."/>
            <person name="Barry K."/>
            <person name="LaButti K."/>
            <person name="Morin E."/>
            <person name="Salamov A."/>
            <person name="Lipzen A."/>
            <person name="Mereny Z."/>
            <person name="Hegedus B."/>
            <person name="Baldrian P."/>
            <person name="Stursova M."/>
            <person name="Weitz H."/>
            <person name="Taylor A."/>
            <person name="Grigoriev I.V."/>
            <person name="Nagy L.G."/>
            <person name="Martin F."/>
            <person name="Kauserud H."/>
        </authorList>
    </citation>
    <scope>NUCLEOTIDE SEQUENCE</scope>
    <source>
        <strain evidence="2">CBHHK002</strain>
    </source>
</reference>